<keyword evidence="2" id="KW-1185">Reference proteome</keyword>
<comment type="caution">
    <text evidence="1">The sequence shown here is derived from an EMBL/GenBank/DDBJ whole genome shotgun (WGS) entry which is preliminary data.</text>
</comment>
<name>A0A6A6L8F8_HEVBR</name>
<protein>
    <submittedName>
        <fullName evidence="1">Uncharacterized protein</fullName>
    </submittedName>
</protein>
<reference evidence="1 2" key="1">
    <citation type="journal article" date="2020" name="Mol. Plant">
        <title>The Chromosome-Based Rubber Tree Genome Provides New Insights into Spurge Genome Evolution and Rubber Biosynthesis.</title>
        <authorList>
            <person name="Liu J."/>
            <person name="Shi C."/>
            <person name="Shi C.C."/>
            <person name="Li W."/>
            <person name="Zhang Q.J."/>
            <person name="Zhang Y."/>
            <person name="Li K."/>
            <person name="Lu H.F."/>
            <person name="Shi C."/>
            <person name="Zhu S.T."/>
            <person name="Xiao Z.Y."/>
            <person name="Nan H."/>
            <person name="Yue Y."/>
            <person name="Zhu X.G."/>
            <person name="Wu Y."/>
            <person name="Hong X.N."/>
            <person name="Fan G.Y."/>
            <person name="Tong Y."/>
            <person name="Zhang D."/>
            <person name="Mao C.L."/>
            <person name="Liu Y.L."/>
            <person name="Hao S.J."/>
            <person name="Liu W.Q."/>
            <person name="Lv M.Q."/>
            <person name="Zhang H.B."/>
            <person name="Liu Y."/>
            <person name="Hu-Tang G.R."/>
            <person name="Wang J.P."/>
            <person name="Wang J.H."/>
            <person name="Sun Y.H."/>
            <person name="Ni S.B."/>
            <person name="Chen W.B."/>
            <person name="Zhang X.C."/>
            <person name="Jiao Y.N."/>
            <person name="Eichler E.E."/>
            <person name="Li G.H."/>
            <person name="Liu X."/>
            <person name="Gao L.Z."/>
        </authorList>
    </citation>
    <scope>NUCLEOTIDE SEQUENCE [LARGE SCALE GENOMIC DNA]</scope>
    <source>
        <strain evidence="2">cv. GT1</strain>
        <tissue evidence="1">Leaf</tissue>
    </source>
</reference>
<organism evidence="1 2">
    <name type="scientific">Hevea brasiliensis</name>
    <name type="common">Para rubber tree</name>
    <name type="synonym">Siphonia brasiliensis</name>
    <dbReference type="NCBI Taxonomy" id="3981"/>
    <lineage>
        <taxon>Eukaryota</taxon>
        <taxon>Viridiplantae</taxon>
        <taxon>Streptophyta</taxon>
        <taxon>Embryophyta</taxon>
        <taxon>Tracheophyta</taxon>
        <taxon>Spermatophyta</taxon>
        <taxon>Magnoliopsida</taxon>
        <taxon>eudicotyledons</taxon>
        <taxon>Gunneridae</taxon>
        <taxon>Pentapetalae</taxon>
        <taxon>rosids</taxon>
        <taxon>fabids</taxon>
        <taxon>Malpighiales</taxon>
        <taxon>Euphorbiaceae</taxon>
        <taxon>Crotonoideae</taxon>
        <taxon>Micrandreae</taxon>
        <taxon>Hevea</taxon>
    </lineage>
</organism>
<accession>A0A6A6L8F8</accession>
<dbReference type="EMBL" id="JAAGAX010000012">
    <property type="protein sequence ID" value="KAF2296735.1"/>
    <property type="molecule type" value="Genomic_DNA"/>
</dbReference>
<evidence type="ECO:0000313" key="1">
    <source>
        <dbReference type="EMBL" id="KAF2296735.1"/>
    </source>
</evidence>
<gene>
    <name evidence="1" type="ORF">GH714_001518</name>
</gene>
<evidence type="ECO:0000313" key="2">
    <source>
        <dbReference type="Proteomes" id="UP000467840"/>
    </source>
</evidence>
<proteinExistence type="predicted"/>
<sequence length="151" mass="17758">MVQEIDSKVIEVLPIPYEDISQAATEASDKFVYEDSNEVRRLFSLIPFSLEDRYQILPKMIPWDFPSWLSELVEKEITMLLCMMEKSGVFTEVIEDKFDDKDIQNYFEKHIYEIDSIEAKKKAMLSKNCFDHDSILQTPSSILSEKQQENF</sequence>
<dbReference type="AlphaFoldDB" id="A0A6A6L8F8"/>
<dbReference type="Proteomes" id="UP000467840">
    <property type="component" value="Chromosome 18"/>
</dbReference>